<accession>A0AAV2HF59</accession>
<name>A0AAV2HF59_LYMST</name>
<proteinExistence type="predicted"/>
<comment type="caution">
    <text evidence="1">The sequence shown here is derived from an EMBL/GenBank/DDBJ whole genome shotgun (WGS) entry which is preliminary data.</text>
</comment>
<protein>
    <submittedName>
        <fullName evidence="1">Uncharacterized protein</fullName>
    </submittedName>
</protein>
<dbReference type="Proteomes" id="UP001497497">
    <property type="component" value="Unassembled WGS sequence"/>
</dbReference>
<keyword evidence="2" id="KW-1185">Reference proteome</keyword>
<feature type="non-terminal residue" evidence="1">
    <location>
        <position position="53"/>
    </location>
</feature>
<dbReference type="AlphaFoldDB" id="A0AAV2HF59"/>
<feature type="non-terminal residue" evidence="1">
    <location>
        <position position="1"/>
    </location>
</feature>
<gene>
    <name evidence="1" type="ORF">GSLYS_00004816001</name>
</gene>
<dbReference type="EMBL" id="CAXITT010000074">
    <property type="protein sequence ID" value="CAL1530691.1"/>
    <property type="molecule type" value="Genomic_DNA"/>
</dbReference>
<reference evidence="1 2" key="1">
    <citation type="submission" date="2024-04" db="EMBL/GenBank/DDBJ databases">
        <authorList>
            <consortium name="Genoscope - CEA"/>
            <person name="William W."/>
        </authorList>
    </citation>
    <scope>NUCLEOTIDE SEQUENCE [LARGE SCALE GENOMIC DNA]</scope>
</reference>
<evidence type="ECO:0000313" key="2">
    <source>
        <dbReference type="Proteomes" id="UP001497497"/>
    </source>
</evidence>
<sequence length="53" mass="6034">QLFASRDQATVKAFGHLVDRTSKRENKIDEVAVKLQGELDSLSDFLDNIAMRR</sequence>
<evidence type="ECO:0000313" key="1">
    <source>
        <dbReference type="EMBL" id="CAL1530691.1"/>
    </source>
</evidence>
<organism evidence="1 2">
    <name type="scientific">Lymnaea stagnalis</name>
    <name type="common">Great pond snail</name>
    <name type="synonym">Helix stagnalis</name>
    <dbReference type="NCBI Taxonomy" id="6523"/>
    <lineage>
        <taxon>Eukaryota</taxon>
        <taxon>Metazoa</taxon>
        <taxon>Spiralia</taxon>
        <taxon>Lophotrochozoa</taxon>
        <taxon>Mollusca</taxon>
        <taxon>Gastropoda</taxon>
        <taxon>Heterobranchia</taxon>
        <taxon>Euthyneura</taxon>
        <taxon>Panpulmonata</taxon>
        <taxon>Hygrophila</taxon>
        <taxon>Lymnaeoidea</taxon>
        <taxon>Lymnaeidae</taxon>
        <taxon>Lymnaea</taxon>
    </lineage>
</organism>